<keyword evidence="7" id="KW-1185">Reference proteome</keyword>
<dbReference type="InterPro" id="IPR050598">
    <property type="entry name" value="AminoAcid_Transporter"/>
</dbReference>
<feature type="transmembrane region" description="Helical" evidence="5">
    <location>
        <begin position="86"/>
        <end position="108"/>
    </location>
</feature>
<reference evidence="6 7" key="1">
    <citation type="submission" date="2016-04" db="EMBL/GenBank/DDBJ databases">
        <title>The genome of Intoshia linei affirms orthonectids as highly simplified spiralians.</title>
        <authorList>
            <person name="Mikhailov K.V."/>
            <person name="Slusarev G.S."/>
            <person name="Nikitin M.A."/>
            <person name="Logacheva M.D."/>
            <person name="Penin A."/>
            <person name="Aleoshin V."/>
            <person name="Panchin Y.V."/>
        </authorList>
    </citation>
    <scope>NUCLEOTIDE SEQUENCE [LARGE SCALE GENOMIC DNA]</scope>
    <source>
        <strain evidence="6">Intl2013</strain>
        <tissue evidence="6">Whole animal</tissue>
    </source>
</reference>
<dbReference type="GO" id="GO:0016020">
    <property type="term" value="C:membrane"/>
    <property type="evidence" value="ECO:0007669"/>
    <property type="project" value="UniProtKB-SubCell"/>
</dbReference>
<evidence type="ECO:0000313" key="7">
    <source>
        <dbReference type="Proteomes" id="UP000078046"/>
    </source>
</evidence>
<dbReference type="EMBL" id="LWCA01001980">
    <property type="protein sequence ID" value="OAF64261.1"/>
    <property type="molecule type" value="Genomic_DNA"/>
</dbReference>
<dbReference type="AlphaFoldDB" id="A0A177AS95"/>
<evidence type="ECO:0000256" key="3">
    <source>
        <dbReference type="ARBA" id="ARBA00022989"/>
    </source>
</evidence>
<organism evidence="6 7">
    <name type="scientific">Intoshia linei</name>
    <dbReference type="NCBI Taxonomy" id="1819745"/>
    <lineage>
        <taxon>Eukaryota</taxon>
        <taxon>Metazoa</taxon>
        <taxon>Spiralia</taxon>
        <taxon>Lophotrochozoa</taxon>
        <taxon>Mesozoa</taxon>
        <taxon>Orthonectida</taxon>
        <taxon>Rhopaluridae</taxon>
        <taxon>Intoshia</taxon>
    </lineage>
</organism>
<feature type="transmembrane region" description="Helical" evidence="5">
    <location>
        <begin position="42"/>
        <end position="62"/>
    </location>
</feature>
<dbReference type="GO" id="GO:0015179">
    <property type="term" value="F:L-amino acid transmembrane transporter activity"/>
    <property type="evidence" value="ECO:0007669"/>
    <property type="project" value="TreeGrafter"/>
</dbReference>
<comment type="subcellular location">
    <subcellularLocation>
        <location evidence="1">Membrane</location>
        <topology evidence="1">Multi-pass membrane protein</topology>
    </subcellularLocation>
</comment>
<keyword evidence="2 5" id="KW-0812">Transmembrane</keyword>
<dbReference type="PANTHER" id="PTHR11785">
    <property type="entry name" value="AMINO ACID TRANSPORTER"/>
    <property type="match status" value="1"/>
</dbReference>
<evidence type="ECO:0000256" key="5">
    <source>
        <dbReference type="SAM" id="Phobius"/>
    </source>
</evidence>
<accession>A0A177AS95</accession>
<evidence type="ECO:0000256" key="4">
    <source>
        <dbReference type="ARBA" id="ARBA00023136"/>
    </source>
</evidence>
<evidence type="ECO:0000256" key="1">
    <source>
        <dbReference type="ARBA" id="ARBA00004141"/>
    </source>
</evidence>
<feature type="transmembrane region" description="Helical" evidence="5">
    <location>
        <begin position="129"/>
        <end position="153"/>
    </location>
</feature>
<dbReference type="OrthoDB" id="3257095at2759"/>
<keyword evidence="4 5" id="KW-0472">Membrane</keyword>
<protein>
    <recommendedName>
        <fullName evidence="8">Amino acid permease/ SLC12A domain-containing protein</fullName>
    </recommendedName>
</protein>
<evidence type="ECO:0000256" key="2">
    <source>
        <dbReference type="ARBA" id="ARBA00022692"/>
    </source>
</evidence>
<comment type="caution">
    <text evidence="6">The sequence shown here is derived from an EMBL/GenBank/DDBJ whole genome shotgun (WGS) entry which is preliminary data.</text>
</comment>
<feature type="transmembrane region" description="Helical" evidence="5">
    <location>
        <begin position="193"/>
        <end position="215"/>
    </location>
</feature>
<dbReference type="PANTHER" id="PTHR11785:SF528">
    <property type="entry name" value="AMINO ACID TRANSPORTER PROTEIN JHI-21"/>
    <property type="match status" value="1"/>
</dbReference>
<dbReference type="Pfam" id="PF13520">
    <property type="entry name" value="AA_permease_2"/>
    <property type="match status" value="1"/>
</dbReference>
<evidence type="ECO:0000313" key="6">
    <source>
        <dbReference type="EMBL" id="OAF64261.1"/>
    </source>
</evidence>
<evidence type="ECO:0008006" key="8">
    <source>
        <dbReference type="Google" id="ProtNLM"/>
    </source>
</evidence>
<proteinExistence type="predicted"/>
<feature type="transmembrane region" description="Helical" evidence="5">
    <location>
        <begin position="221"/>
        <end position="239"/>
    </location>
</feature>
<gene>
    <name evidence="6" type="ORF">A3Q56_08035</name>
</gene>
<feature type="transmembrane region" description="Helical" evidence="5">
    <location>
        <begin position="159"/>
        <end position="181"/>
    </location>
</feature>
<dbReference type="Proteomes" id="UP000078046">
    <property type="component" value="Unassembled WGS sequence"/>
</dbReference>
<dbReference type="Gene3D" id="1.20.1740.10">
    <property type="entry name" value="Amino acid/polyamine transporter I"/>
    <property type="match status" value="1"/>
</dbReference>
<keyword evidence="3 5" id="KW-1133">Transmembrane helix</keyword>
<name>A0A177AS95_9BILA</name>
<sequence length="273" mass="31213">MEELDLVKSMLQSLLLLLSIIKASIQSHKQKRFEHLNFRRSIYIALPFVTIIYFLTNVAYFTELSHDEMINSNAVAISFAYKFNKLFSYTIPFFVGCSTFGGLNGTLLSVPRMCYVAGRKGDLPQIFSLVHSTNTPGFSVIFIGIVYSCFLFTESVDSLVVAFTFVESAAILACVMVLIHIRWNSSTKSQIRVHISIIYIFFVLQSIIVLLALIYELRLSIISSFAFVSGIPLYYFFIYKKKNQTIFNKLLNKFTIQYQKLFLAVPGIMYMTD</sequence>
<dbReference type="InterPro" id="IPR002293">
    <property type="entry name" value="AA/rel_permease1"/>
</dbReference>